<protein>
    <submittedName>
        <fullName evidence="1">Uncharacterized protein</fullName>
    </submittedName>
</protein>
<comment type="caution">
    <text evidence="1">The sequence shown here is derived from an EMBL/GenBank/DDBJ whole genome shotgun (WGS) entry which is preliminary data.</text>
</comment>
<keyword evidence="2" id="KW-1185">Reference proteome</keyword>
<proteinExistence type="predicted"/>
<accession>A0ABV0P056</accession>
<feature type="non-terminal residue" evidence="1">
    <location>
        <position position="106"/>
    </location>
</feature>
<sequence>YTPGYPGSCSLSCSSRTLKQDTADSVVSLPIVPVSSPTALSTHFEETAPLFTCLSTLRHLTLKDAPTLKALRGNKRSTVSRLHARCWPLSLWKDLPLPSKLTTTPT</sequence>
<evidence type="ECO:0000313" key="1">
    <source>
        <dbReference type="EMBL" id="MEQ2177037.1"/>
    </source>
</evidence>
<reference evidence="1 2" key="1">
    <citation type="submission" date="2021-06" db="EMBL/GenBank/DDBJ databases">
        <authorList>
            <person name="Palmer J.M."/>
        </authorList>
    </citation>
    <scope>NUCLEOTIDE SEQUENCE [LARGE SCALE GENOMIC DNA]</scope>
    <source>
        <strain evidence="1 2">GA_2019</strain>
        <tissue evidence="1">Muscle</tissue>
    </source>
</reference>
<feature type="non-terminal residue" evidence="1">
    <location>
        <position position="1"/>
    </location>
</feature>
<organism evidence="1 2">
    <name type="scientific">Goodea atripinnis</name>
    <dbReference type="NCBI Taxonomy" id="208336"/>
    <lineage>
        <taxon>Eukaryota</taxon>
        <taxon>Metazoa</taxon>
        <taxon>Chordata</taxon>
        <taxon>Craniata</taxon>
        <taxon>Vertebrata</taxon>
        <taxon>Euteleostomi</taxon>
        <taxon>Actinopterygii</taxon>
        <taxon>Neopterygii</taxon>
        <taxon>Teleostei</taxon>
        <taxon>Neoteleostei</taxon>
        <taxon>Acanthomorphata</taxon>
        <taxon>Ovalentaria</taxon>
        <taxon>Atherinomorphae</taxon>
        <taxon>Cyprinodontiformes</taxon>
        <taxon>Goodeidae</taxon>
        <taxon>Goodea</taxon>
    </lineage>
</organism>
<dbReference type="EMBL" id="JAHRIO010058806">
    <property type="protein sequence ID" value="MEQ2177037.1"/>
    <property type="molecule type" value="Genomic_DNA"/>
</dbReference>
<gene>
    <name evidence="1" type="ORF">GOODEAATRI_034428</name>
</gene>
<dbReference type="Proteomes" id="UP001476798">
    <property type="component" value="Unassembled WGS sequence"/>
</dbReference>
<name>A0ABV0P056_9TELE</name>
<evidence type="ECO:0000313" key="2">
    <source>
        <dbReference type="Proteomes" id="UP001476798"/>
    </source>
</evidence>